<evidence type="ECO:0000256" key="4">
    <source>
        <dbReference type="ARBA" id="ARBA00022729"/>
    </source>
</evidence>
<comment type="similarity">
    <text evidence="2 6">Belongs to the glycosyl hydrolase 30 family.</text>
</comment>
<evidence type="ECO:0000256" key="6">
    <source>
        <dbReference type="RuleBase" id="RU361188"/>
    </source>
</evidence>
<feature type="chain" id="PRO_5028189539" description="Glucosylceramidase" evidence="7">
    <location>
        <begin position="24"/>
        <end position="553"/>
    </location>
</feature>
<gene>
    <name evidence="10" type="primary">LOC114331329</name>
</gene>
<dbReference type="EC" id="3.2.1.45" evidence="3 6"/>
<keyword evidence="6" id="KW-0746">Sphingolipid metabolism</keyword>
<dbReference type="GO" id="GO:0016020">
    <property type="term" value="C:membrane"/>
    <property type="evidence" value="ECO:0007669"/>
    <property type="project" value="GOC"/>
</dbReference>
<dbReference type="AlphaFoldDB" id="A0A6P7FPE7"/>
<dbReference type="InterPro" id="IPR033453">
    <property type="entry name" value="Glyco_hydro_30_TIM-barrel"/>
</dbReference>
<keyword evidence="4 7" id="KW-0732">Signal</keyword>
<evidence type="ECO:0000259" key="9">
    <source>
        <dbReference type="Pfam" id="PF17189"/>
    </source>
</evidence>
<evidence type="ECO:0000256" key="7">
    <source>
        <dbReference type="SAM" id="SignalP"/>
    </source>
</evidence>
<dbReference type="RefSeq" id="XP_028136657.1">
    <property type="nucleotide sequence ID" value="XM_028280856.1"/>
</dbReference>
<name>A0A6P7FPE7_DIAVI</name>
<evidence type="ECO:0000256" key="5">
    <source>
        <dbReference type="ARBA" id="ARBA00022801"/>
    </source>
</evidence>
<keyword evidence="5 6" id="KW-0378">Hydrolase</keyword>
<evidence type="ECO:0000313" key="10">
    <source>
        <dbReference type="RefSeq" id="XP_028136657.1"/>
    </source>
</evidence>
<dbReference type="InParanoid" id="A0A6P7FPE7"/>
<dbReference type="SUPFAM" id="SSF51011">
    <property type="entry name" value="Glycosyl hydrolase domain"/>
    <property type="match status" value="1"/>
</dbReference>
<dbReference type="PANTHER" id="PTHR11069">
    <property type="entry name" value="GLUCOSYLCERAMIDASE"/>
    <property type="match status" value="1"/>
</dbReference>
<feature type="signal peptide" evidence="7">
    <location>
        <begin position="1"/>
        <end position="23"/>
    </location>
</feature>
<evidence type="ECO:0000256" key="2">
    <source>
        <dbReference type="ARBA" id="ARBA00005382"/>
    </source>
</evidence>
<evidence type="ECO:0000256" key="3">
    <source>
        <dbReference type="ARBA" id="ARBA00012658"/>
    </source>
</evidence>
<reference evidence="10" key="1">
    <citation type="submission" date="2025-08" db="UniProtKB">
        <authorList>
            <consortium name="RefSeq"/>
        </authorList>
    </citation>
    <scope>IDENTIFICATION</scope>
    <source>
        <tissue evidence="10">Whole insect</tissue>
    </source>
</reference>
<protein>
    <recommendedName>
        <fullName evidence="3 6">Glucosylceramidase</fullName>
        <ecNumber evidence="3 6">3.2.1.45</ecNumber>
    </recommendedName>
</protein>
<dbReference type="InterPro" id="IPR033452">
    <property type="entry name" value="GH30_C"/>
</dbReference>
<dbReference type="GO" id="GO:0004348">
    <property type="term" value="F:glucosylceramidase activity"/>
    <property type="evidence" value="ECO:0007669"/>
    <property type="project" value="UniProtKB-EC"/>
</dbReference>
<feature type="domain" description="Glycosyl hydrolase family 30 beta sandwich" evidence="9">
    <location>
        <begin position="487"/>
        <end position="550"/>
    </location>
</feature>
<dbReference type="PANTHER" id="PTHR11069:SF23">
    <property type="entry name" value="LYSOSOMAL ACID GLUCOSYLCERAMIDASE"/>
    <property type="match status" value="1"/>
</dbReference>
<evidence type="ECO:0000259" key="8">
    <source>
        <dbReference type="Pfam" id="PF02055"/>
    </source>
</evidence>
<dbReference type="InterPro" id="IPR001139">
    <property type="entry name" value="Glyco_hydro_30"/>
</dbReference>
<dbReference type="InterPro" id="IPR017853">
    <property type="entry name" value="GH"/>
</dbReference>
<feature type="domain" description="Glycosyl hydrolase family 30 TIM-barrel" evidence="8">
    <location>
        <begin position="140"/>
        <end position="484"/>
    </location>
</feature>
<keyword evidence="6" id="KW-0326">Glycosidase</keyword>
<evidence type="ECO:0000256" key="1">
    <source>
        <dbReference type="ARBA" id="ARBA00001013"/>
    </source>
</evidence>
<dbReference type="Pfam" id="PF02055">
    <property type="entry name" value="Glyco_hydro_30"/>
    <property type="match status" value="1"/>
</dbReference>
<proteinExistence type="inferred from homology"/>
<organism evidence="10">
    <name type="scientific">Diabrotica virgifera virgifera</name>
    <name type="common">western corn rootworm</name>
    <dbReference type="NCBI Taxonomy" id="50390"/>
    <lineage>
        <taxon>Eukaryota</taxon>
        <taxon>Metazoa</taxon>
        <taxon>Ecdysozoa</taxon>
        <taxon>Arthropoda</taxon>
        <taxon>Hexapoda</taxon>
        <taxon>Insecta</taxon>
        <taxon>Pterygota</taxon>
        <taxon>Neoptera</taxon>
        <taxon>Endopterygota</taxon>
        <taxon>Coleoptera</taxon>
        <taxon>Polyphaga</taxon>
        <taxon>Cucujiformia</taxon>
        <taxon>Chrysomeloidea</taxon>
        <taxon>Chrysomelidae</taxon>
        <taxon>Galerucinae</taxon>
        <taxon>Diabroticina</taxon>
        <taxon>Diabroticites</taxon>
        <taxon>Diabrotica</taxon>
    </lineage>
</organism>
<dbReference type="GO" id="GO:0006680">
    <property type="term" value="P:glucosylceramide catabolic process"/>
    <property type="evidence" value="ECO:0007669"/>
    <property type="project" value="TreeGrafter"/>
</dbReference>
<sequence length="553" mass="63239">MYTSVKVLLLFHVLIRGVPFVVSRNCVPKELEPDKIVCVCTDTYCDVLEPVEKLPPTEYAVYTSNRDGERFSKKISYFTRPIIFTNCTVPDSDRACEHNVHVDYVLCSQNQKKNVQESIDAKKAEKKIYINPETRYQEIFGFGGAFTDSTGINIKNMSPELQDYVIRSYFSDEGLEYNLGRVPMGGTDFSDHYYSYMDSDEEDLNCIDPKLRQMQLAPEDFEYKIPIIQEALNIAKDLKLITSTWTIPKAFKESNLYRGTMGFVIDDLYQLLADYYVKFLDLYSMYGISFWGISTGNKPFLAMAEIVGVPAVFWFPDDLSLWIRENLGPTIRKSAFKNIKMLTLDDQRPLLQILPKVLAHYKTLDYIDGIALQSYFDYANNTYLLDRTHTLYPHKFMLSTEAAVGSKYTGAATMGDWANGELYATDIIQDFNHWVTGWIDYNMVLDTEGGPTLSDPLIAPITSNVTEFYKEPQYYVLAHFSKFITRGSVRIYSSQCDADNLVQQTAFQRPDGGIVVVILNRNDFPVKRTLINCGKSDIKLSLSARSITTVVYW</sequence>
<keyword evidence="6" id="KW-0443">Lipid metabolism</keyword>
<dbReference type="Pfam" id="PF17189">
    <property type="entry name" value="Glyco_hydro_30C"/>
    <property type="match status" value="1"/>
</dbReference>
<comment type="catalytic activity">
    <reaction evidence="1">
        <text>a beta-D-glucosyl-(1&lt;-&gt;1')-N-acylsphing-4-enine + H2O = an N-acylsphing-4-enine + D-glucose</text>
        <dbReference type="Rhea" id="RHEA:13269"/>
        <dbReference type="ChEBI" id="CHEBI:4167"/>
        <dbReference type="ChEBI" id="CHEBI:15377"/>
        <dbReference type="ChEBI" id="CHEBI:22801"/>
        <dbReference type="ChEBI" id="CHEBI:52639"/>
        <dbReference type="EC" id="3.2.1.45"/>
    </reaction>
    <physiologicalReaction direction="left-to-right" evidence="1">
        <dbReference type="Rhea" id="RHEA:13270"/>
    </physiologicalReaction>
</comment>
<dbReference type="SUPFAM" id="SSF51445">
    <property type="entry name" value="(Trans)glycosidases"/>
    <property type="match status" value="1"/>
</dbReference>
<dbReference type="Gene3D" id="3.20.20.80">
    <property type="entry name" value="Glycosidases"/>
    <property type="match status" value="1"/>
</dbReference>
<accession>A0A6P7FPE7</accession>